<keyword evidence="1" id="KW-0472">Membrane</keyword>
<dbReference type="RefSeq" id="WP_011767327.1">
    <property type="nucleotide sequence ID" value="NC_008702.1"/>
</dbReference>
<dbReference type="Proteomes" id="UP000002588">
    <property type="component" value="Chromosome"/>
</dbReference>
<proteinExistence type="predicted"/>
<dbReference type="NCBIfam" id="NF041043">
    <property type="entry name" value="BPSS1780_fam"/>
    <property type="match status" value="1"/>
</dbReference>
<keyword evidence="1" id="KW-0812">Transmembrane</keyword>
<feature type="transmembrane region" description="Helical" evidence="1">
    <location>
        <begin position="64"/>
        <end position="84"/>
    </location>
</feature>
<feature type="transmembrane region" description="Helical" evidence="1">
    <location>
        <begin position="105"/>
        <end position="130"/>
    </location>
</feature>
<dbReference type="KEGG" id="azo:azo3605"/>
<feature type="transmembrane region" description="Helical" evidence="1">
    <location>
        <begin position="185"/>
        <end position="206"/>
    </location>
</feature>
<dbReference type="KEGG" id="aoa:dqs_3748"/>
<gene>
    <name evidence="2" type="ordered locus">azo3605</name>
</gene>
<dbReference type="AlphaFoldDB" id="A1KBL5"/>
<feature type="transmembrane region" description="Helical" evidence="1">
    <location>
        <begin position="212"/>
        <end position="234"/>
    </location>
</feature>
<organism evidence="2 3">
    <name type="scientific">Azoarcus sp. (strain BH72)</name>
    <dbReference type="NCBI Taxonomy" id="418699"/>
    <lineage>
        <taxon>Bacteria</taxon>
        <taxon>Pseudomonadati</taxon>
        <taxon>Pseudomonadota</taxon>
        <taxon>Betaproteobacteria</taxon>
        <taxon>Rhodocyclales</taxon>
        <taxon>Zoogloeaceae</taxon>
        <taxon>Azoarcus</taxon>
    </lineage>
</organism>
<sequence length="256" mass="26319">MTQPNHHRHHPLPTPASVTPAQALRWLATGWRIFTANPGVWVVQALILFVILAALGFLPFLGWAAAPVAFPLLVGGLLAGAHAVEQGQTLRIDHLFEGLRRHPGNLLMVGGFHLLGTLIAAAVGGSALFAGGAAAGLGGVGFAAGGLMLGVLVFSLLSALLVMALSFAPALVMLQNVAPLDAMKLSALACLRNLLTFGLLAVMLYVLVWLALIPAGLGMLVLVPVLAGALLAAWRDTFAQAPALAAPLPGDPPPHA</sequence>
<protein>
    <submittedName>
        <fullName evidence="2">Conserved hypothetical membrane protein</fullName>
    </submittedName>
</protein>
<dbReference type="EMBL" id="AM406670">
    <property type="protein sequence ID" value="CAL96221.1"/>
    <property type="molecule type" value="Genomic_DNA"/>
</dbReference>
<feature type="transmembrane region" description="Helical" evidence="1">
    <location>
        <begin position="39"/>
        <end position="58"/>
    </location>
</feature>
<feature type="transmembrane region" description="Helical" evidence="1">
    <location>
        <begin position="142"/>
        <end position="173"/>
    </location>
</feature>
<keyword evidence="1" id="KW-1133">Transmembrane helix</keyword>
<accession>A1KBL5</accession>
<name>A1KBL5_AZOSB</name>
<dbReference type="HOGENOM" id="CLU_072075_0_0_4"/>
<evidence type="ECO:0000256" key="1">
    <source>
        <dbReference type="SAM" id="Phobius"/>
    </source>
</evidence>
<reference evidence="2 3" key="1">
    <citation type="journal article" date="2006" name="Nat. Biotechnol.">
        <title>Complete genome of the mutualistic, N2-fixing grass endophyte Azoarcus sp. strain BH72.</title>
        <authorList>
            <person name="Krause A."/>
            <person name="Ramakumar A."/>
            <person name="Bartels D."/>
            <person name="Battistoni F."/>
            <person name="Bekel T."/>
            <person name="Boch J."/>
            <person name="Boehm M."/>
            <person name="Friedrich F."/>
            <person name="Hurek T."/>
            <person name="Krause L."/>
            <person name="Linke B."/>
            <person name="McHardy A.C."/>
            <person name="Sarkar A."/>
            <person name="Schneiker S."/>
            <person name="Syed A.A."/>
            <person name="Thauer R."/>
            <person name="Vorhoelter F.-J."/>
            <person name="Weidner S."/>
            <person name="Puehler A."/>
            <person name="Reinhold-Hurek B."/>
            <person name="Kaiser O."/>
            <person name="Goesmann A."/>
        </authorList>
    </citation>
    <scope>NUCLEOTIDE SEQUENCE [LARGE SCALE GENOMIC DNA]</scope>
    <source>
        <strain evidence="2 3">BH72</strain>
    </source>
</reference>
<evidence type="ECO:0000313" key="2">
    <source>
        <dbReference type="EMBL" id="CAL96221.1"/>
    </source>
</evidence>
<keyword evidence="3" id="KW-1185">Reference proteome</keyword>
<dbReference type="STRING" id="62928.azo3605"/>
<dbReference type="eggNOG" id="COG5473">
    <property type="taxonomic scope" value="Bacteria"/>
</dbReference>
<dbReference type="InterPro" id="IPR047798">
    <property type="entry name" value="BPSS1780-like"/>
</dbReference>
<evidence type="ECO:0000313" key="3">
    <source>
        <dbReference type="Proteomes" id="UP000002588"/>
    </source>
</evidence>